<feature type="compositionally biased region" description="Polar residues" evidence="1">
    <location>
        <begin position="224"/>
        <end position="239"/>
    </location>
</feature>
<dbReference type="PANTHER" id="PTHR21580">
    <property type="entry name" value="SHIPPO-1-RELATED"/>
    <property type="match status" value="1"/>
</dbReference>
<accession>A0A5B8MBQ7</accession>
<feature type="region of interest" description="Disordered" evidence="1">
    <location>
        <begin position="165"/>
        <end position="184"/>
    </location>
</feature>
<dbReference type="InterPro" id="IPR051291">
    <property type="entry name" value="CIMAP"/>
</dbReference>
<gene>
    <name evidence="2" type="ORF">A3770_01p00590</name>
</gene>
<dbReference type="OrthoDB" id="527994at2759"/>
<dbReference type="STRING" id="1764295.A0A5B8MBQ7"/>
<dbReference type="PANTHER" id="PTHR21580:SF60">
    <property type="entry name" value="SPERM-TAIL PG-RICH REPEAT-CONTAINING PROTEIN 2"/>
    <property type="match status" value="1"/>
</dbReference>
<dbReference type="InterPro" id="IPR010736">
    <property type="entry name" value="SHIPPO-rpt"/>
</dbReference>
<dbReference type="Proteomes" id="UP000316726">
    <property type="component" value="Chromosome 1"/>
</dbReference>
<keyword evidence="3" id="KW-1185">Reference proteome</keyword>
<protein>
    <submittedName>
        <fullName evidence="2">Uncharacterized protein</fullName>
    </submittedName>
</protein>
<name>A0A5B8MBQ7_9CHLO</name>
<dbReference type="Pfam" id="PF07004">
    <property type="entry name" value="SHIPPO-rpt"/>
    <property type="match status" value="6"/>
</dbReference>
<evidence type="ECO:0000256" key="1">
    <source>
        <dbReference type="SAM" id="MobiDB-lite"/>
    </source>
</evidence>
<feature type="region of interest" description="Disordered" evidence="1">
    <location>
        <begin position="457"/>
        <end position="517"/>
    </location>
</feature>
<reference evidence="2 3" key="1">
    <citation type="submission" date="2018-07" db="EMBL/GenBank/DDBJ databases">
        <title>The complete nuclear genome of the prasinophyte Chloropicon primus (CCMP1205).</title>
        <authorList>
            <person name="Pombert J.-F."/>
            <person name="Otis C."/>
            <person name="Turmel M."/>
            <person name="Lemieux C."/>
        </authorList>
    </citation>
    <scope>NUCLEOTIDE SEQUENCE [LARGE SCALE GENOMIC DNA]</scope>
    <source>
        <strain evidence="2 3">CCMP1205</strain>
    </source>
</reference>
<organism evidence="2 3">
    <name type="scientific">Chloropicon primus</name>
    <dbReference type="NCBI Taxonomy" id="1764295"/>
    <lineage>
        <taxon>Eukaryota</taxon>
        <taxon>Viridiplantae</taxon>
        <taxon>Chlorophyta</taxon>
        <taxon>Chloropicophyceae</taxon>
        <taxon>Chloropicales</taxon>
        <taxon>Chloropicaceae</taxon>
        <taxon>Chloropicon</taxon>
    </lineage>
</organism>
<feature type="region of interest" description="Disordered" evidence="1">
    <location>
        <begin position="199"/>
        <end position="250"/>
    </location>
</feature>
<evidence type="ECO:0000313" key="2">
    <source>
        <dbReference type="EMBL" id="QDZ17541.1"/>
    </source>
</evidence>
<feature type="compositionally biased region" description="Polar residues" evidence="1">
    <location>
        <begin position="307"/>
        <end position="319"/>
    </location>
</feature>
<dbReference type="EMBL" id="CP031034">
    <property type="protein sequence ID" value="QDZ17541.1"/>
    <property type="molecule type" value="Genomic_DNA"/>
</dbReference>
<dbReference type="AlphaFoldDB" id="A0A5B8MBQ7"/>
<feature type="region of interest" description="Disordered" evidence="1">
    <location>
        <begin position="273"/>
        <end position="319"/>
    </location>
</feature>
<proteinExistence type="predicted"/>
<evidence type="ECO:0000313" key="3">
    <source>
        <dbReference type="Proteomes" id="UP000316726"/>
    </source>
</evidence>
<sequence length="632" mass="68313">MAFVSRSKRETKGLTEQNKVATLPLVGPGSYINIDKYNTDHGYAPFSSTAERGLNSYEVTDGKPGPGFYEKDVISPSMRRKASSNAFVSRVSRFAKENAAGTKQTPGPGTYSESNKWLKNSHQRGSLGLAESGGPQVIFQKQTTAPSVPARNQCYGYEVGEGGDLVRQAPPGGQYTGHRTDAVGPADYNPQFTLQHRHRLTDFSRSSTKREIFKPKKTPGPGQYQLSEARSAAEQSKGSQDGGASKQALASNVDTQAYHNGAMRRMKKNFAAQESSNFASKVPRMPGEKAENATPGPGSYHSKKHANSSGKKTGSTMQNFGSMAKRPYEVETTTQYAAPTFTTTPGPGAYDVNTRSSVNIVQQVSLVEPAPFASSSIRFGSTSSEAPGPGAYYSESGEGFVGELSRKIVARNGAFGCSTQRFVSTKSSSSYLYMGNDESPGPGQYIPDAPREMAIKMQKGQKKATSSFASNVHRFKPNRENAKKSQGSNTKRQGEEASNGGETEHYSDLVHSTPPPGAYSTIDPWDWAKKNPRSGVANKAFISKAKRFTTSENMKQASSDPGPGSYDTGKDILHKKFLGLNKNRSFFVSSATRFNNMTTLAPGPGTYDTEDPERTMLKRSFNVTIDGVEPVS</sequence>